<evidence type="ECO:0000256" key="8">
    <source>
        <dbReference type="ARBA" id="ARBA00023136"/>
    </source>
</evidence>
<dbReference type="InterPro" id="IPR016702">
    <property type="entry name" value="ATP5MG_metazoa"/>
</dbReference>
<evidence type="ECO:0000256" key="5">
    <source>
        <dbReference type="ARBA" id="ARBA00022781"/>
    </source>
</evidence>
<evidence type="ECO:0000256" key="7">
    <source>
        <dbReference type="ARBA" id="ARBA00023128"/>
    </source>
</evidence>
<dbReference type="KEGG" id="clec:106672453"/>
<dbReference type="InterPro" id="IPR006808">
    <property type="entry name" value="ATP_synth_F0_gsu_mt"/>
</dbReference>
<protein>
    <recommendedName>
        <fullName evidence="10">ATP synthase subunit g</fullName>
        <shortName evidence="10">ATPase subunit g</shortName>
    </recommendedName>
</protein>
<dbReference type="EnsemblMetazoa" id="XM_014403905.1">
    <property type="protein sequence ID" value="XP_014259391.1"/>
    <property type="gene ID" value="LOC106672453"/>
</dbReference>
<accession>A0A8I6S7R8</accession>
<dbReference type="PANTHER" id="PTHR12386">
    <property type="entry name" value="ATP SYNTHASE SUBUNIT"/>
    <property type="match status" value="1"/>
</dbReference>
<keyword evidence="6 10" id="KW-0406">Ion transport</keyword>
<dbReference type="GO" id="GO:0045259">
    <property type="term" value="C:proton-transporting ATP synthase complex"/>
    <property type="evidence" value="ECO:0007669"/>
    <property type="project" value="UniProtKB-UniRule"/>
</dbReference>
<keyword evidence="5 10" id="KW-0375">Hydrogen ion transport</keyword>
<dbReference type="GO" id="GO:0015078">
    <property type="term" value="F:proton transmembrane transporter activity"/>
    <property type="evidence" value="ECO:0007669"/>
    <property type="project" value="UniProtKB-UniRule"/>
</dbReference>
<evidence type="ECO:0000256" key="4">
    <source>
        <dbReference type="ARBA" id="ARBA00022547"/>
    </source>
</evidence>
<dbReference type="RefSeq" id="XP_014259391.1">
    <property type="nucleotide sequence ID" value="XM_014403905.1"/>
</dbReference>
<comment type="subcellular location">
    <subcellularLocation>
        <location evidence="1">Mitochondrion membrane</location>
    </subcellularLocation>
</comment>
<dbReference type="OMA" id="CIGKRHF"/>
<evidence type="ECO:0000313" key="12">
    <source>
        <dbReference type="Proteomes" id="UP000494040"/>
    </source>
</evidence>
<dbReference type="GO" id="GO:0031966">
    <property type="term" value="C:mitochondrial membrane"/>
    <property type="evidence" value="ECO:0007669"/>
    <property type="project" value="UniProtKB-SubCell"/>
</dbReference>
<keyword evidence="12" id="KW-1185">Reference proteome</keyword>
<keyword evidence="7 10" id="KW-0496">Mitochondrion</keyword>
<keyword evidence="8 10" id="KW-0472">Membrane</keyword>
<organism evidence="11 12">
    <name type="scientific">Cimex lectularius</name>
    <name type="common">Bed bug</name>
    <name type="synonym">Acanthia lectularia</name>
    <dbReference type="NCBI Taxonomy" id="79782"/>
    <lineage>
        <taxon>Eukaryota</taxon>
        <taxon>Metazoa</taxon>
        <taxon>Ecdysozoa</taxon>
        <taxon>Arthropoda</taxon>
        <taxon>Hexapoda</taxon>
        <taxon>Insecta</taxon>
        <taxon>Pterygota</taxon>
        <taxon>Neoptera</taxon>
        <taxon>Paraneoptera</taxon>
        <taxon>Hemiptera</taxon>
        <taxon>Heteroptera</taxon>
        <taxon>Panheteroptera</taxon>
        <taxon>Cimicomorpha</taxon>
        <taxon>Cimicidae</taxon>
        <taxon>Cimex</taxon>
    </lineage>
</organism>
<dbReference type="GeneID" id="106672453"/>
<evidence type="ECO:0000256" key="9">
    <source>
        <dbReference type="ARBA" id="ARBA00023310"/>
    </source>
</evidence>
<proteinExistence type="inferred from homology"/>
<keyword evidence="3 10" id="KW-0813">Transport</keyword>
<dbReference type="OrthoDB" id="437at2759"/>
<dbReference type="PIRSF" id="PIRSF017835">
    <property type="entry name" value="ATP-synth_g_mitoch_animal"/>
    <property type="match status" value="1"/>
</dbReference>
<name>A0A8I6S7R8_CIMLE</name>
<keyword evidence="4 10" id="KW-0138">CF(0)</keyword>
<evidence type="ECO:0000256" key="2">
    <source>
        <dbReference type="ARBA" id="ARBA00005699"/>
    </source>
</evidence>
<keyword evidence="9 10" id="KW-0066">ATP synthesis</keyword>
<evidence type="ECO:0000313" key="11">
    <source>
        <dbReference type="EnsemblMetazoa" id="XP_014259391.1"/>
    </source>
</evidence>
<sequence length="105" mass="11464">MAGSVGELARLGKNLAKVLVEKAKPNLVTFAKYAKVELAPPTPGEMMTATRGFKNLMSSAKSGKWKQLTVKEAWLNTLIATEVCLWFFVGECIGKMNLVGYKVNV</sequence>
<evidence type="ECO:0000256" key="1">
    <source>
        <dbReference type="ARBA" id="ARBA00004325"/>
    </source>
</evidence>
<dbReference type="GO" id="GO:0015986">
    <property type="term" value="P:proton motive force-driven ATP synthesis"/>
    <property type="evidence" value="ECO:0007669"/>
    <property type="project" value="UniProtKB-UniRule"/>
</dbReference>
<reference evidence="11" key="1">
    <citation type="submission" date="2022-01" db="UniProtKB">
        <authorList>
            <consortium name="EnsemblMetazoa"/>
        </authorList>
    </citation>
    <scope>IDENTIFICATION</scope>
</reference>
<comment type="similarity">
    <text evidence="2 10">Belongs to the ATPase g subunit family.</text>
</comment>
<dbReference type="AlphaFoldDB" id="A0A8I6S7R8"/>
<dbReference type="Pfam" id="PF04718">
    <property type="entry name" value="ATP-synt_G"/>
    <property type="match status" value="1"/>
</dbReference>
<evidence type="ECO:0000256" key="3">
    <source>
        <dbReference type="ARBA" id="ARBA00022448"/>
    </source>
</evidence>
<dbReference type="Proteomes" id="UP000494040">
    <property type="component" value="Unassembled WGS sequence"/>
</dbReference>
<evidence type="ECO:0000256" key="10">
    <source>
        <dbReference type="PIRNR" id="PIRNR017835"/>
    </source>
</evidence>
<evidence type="ECO:0000256" key="6">
    <source>
        <dbReference type="ARBA" id="ARBA00023065"/>
    </source>
</evidence>